<keyword evidence="2 5" id="KW-0235">DNA replication</keyword>
<dbReference type="Gene3D" id="1.10.8.60">
    <property type="match status" value="1"/>
</dbReference>
<dbReference type="FunFam" id="3.40.50.300:FF:000930">
    <property type="entry name" value="ORC1-type DNA replication protein"/>
    <property type="match status" value="1"/>
</dbReference>
<dbReference type="NCBIfam" id="NF001625">
    <property type="entry name" value="PRK00411.1-3"/>
    <property type="match status" value="1"/>
</dbReference>
<dbReference type="InterPro" id="IPR050311">
    <property type="entry name" value="ORC1/CDC6"/>
</dbReference>
<keyword evidence="4 5" id="KW-0067">ATP-binding</keyword>
<dbReference type="GO" id="GO:0016887">
    <property type="term" value="F:ATP hydrolysis activity"/>
    <property type="evidence" value="ECO:0007669"/>
    <property type="project" value="InterPro"/>
</dbReference>
<keyword evidence="8" id="KW-0131">Cell cycle</keyword>
<dbReference type="InterPro" id="IPR027417">
    <property type="entry name" value="P-loop_NTPase"/>
</dbReference>
<comment type="caution">
    <text evidence="8">The sequence shown here is derived from an EMBL/GenBank/DDBJ whole genome shotgun (WGS) entry which is preliminary data.</text>
</comment>
<keyword evidence="3 5" id="KW-0547">Nucleotide-binding</keyword>
<dbReference type="GO" id="GO:0006260">
    <property type="term" value="P:DNA replication"/>
    <property type="evidence" value="ECO:0007669"/>
    <property type="project" value="UniProtKB-UniRule"/>
</dbReference>
<dbReference type="Pfam" id="PF13401">
    <property type="entry name" value="AAA_22"/>
    <property type="match status" value="1"/>
</dbReference>
<dbReference type="EMBL" id="LVVT01000002">
    <property type="protein sequence ID" value="TQS84317.1"/>
    <property type="molecule type" value="Genomic_DNA"/>
</dbReference>
<dbReference type="GO" id="GO:0005524">
    <property type="term" value="F:ATP binding"/>
    <property type="evidence" value="ECO:0007669"/>
    <property type="project" value="UniProtKB-UniRule"/>
</dbReference>
<evidence type="ECO:0000256" key="3">
    <source>
        <dbReference type="ARBA" id="ARBA00022741"/>
    </source>
</evidence>
<dbReference type="CDD" id="cd08768">
    <property type="entry name" value="Cdc6_C"/>
    <property type="match status" value="1"/>
</dbReference>
<dbReference type="SMART" id="SM01074">
    <property type="entry name" value="Cdc6_C"/>
    <property type="match status" value="1"/>
</dbReference>
<dbReference type="Proteomes" id="UP000752814">
    <property type="component" value="Unassembled WGS sequence"/>
</dbReference>
<dbReference type="CDD" id="cd18139">
    <property type="entry name" value="HLD_clamp_RarA"/>
    <property type="match status" value="1"/>
</dbReference>
<dbReference type="PANTHER" id="PTHR10763">
    <property type="entry name" value="CELL DIVISION CONTROL PROTEIN 6-RELATED"/>
    <property type="match status" value="1"/>
</dbReference>
<dbReference type="SUPFAM" id="SSF46785">
    <property type="entry name" value="Winged helix' DNA-binding domain"/>
    <property type="match status" value="1"/>
</dbReference>
<feature type="binding site" evidence="5">
    <location>
        <position position="227"/>
    </location>
    <ligand>
        <name>ATP</name>
        <dbReference type="ChEBI" id="CHEBI:30616"/>
    </ligand>
</feature>
<sequence>MDNISGNIFDKYVNSKQIFKRDREILRPSYIPDELPHRKDQIDQLASILVTALRGDRPSNVLIFGKTGTGKTASVKYLGKEILKADEFDRVIYLYMNCEVVDTQYGVLQNIGNMIIDKFEERIPFTGWSTERVYNILREKIDELNRVVIIVLDEIDKLVYKSSDDVLYNLSRINDDLERSKVSLIGISNDLKFTEFLDPRVRSRLGEEKMVFSPYNAEQLRDILDQRSRLAFYPDVIDPGVPPLCSALAAQEHGDARRALDLLRVAAEIAERNGDDKVTEAHVYKAKNKIELDCVTEAIKTLPTQSKLVLMSIIINEERGSGKLTTGELYETYRDISQFIDMQILTQRRVTDLVSELDMMGIVHARVKSFGRGGRTKEIDLSVPINETKKILEEDEVLHPLKNYRPKNQTTLI</sequence>
<feature type="domain" description="Cdc6 C-terminal" evidence="7">
    <location>
        <begin position="310"/>
        <end position="392"/>
    </location>
</feature>
<protein>
    <recommendedName>
        <fullName evidence="5">ORC1-type DNA replication protein</fullName>
    </recommendedName>
</protein>
<dbReference type="InterPro" id="IPR015163">
    <property type="entry name" value="Cdc6_C"/>
</dbReference>
<dbReference type="InterPro" id="IPR014277">
    <property type="entry name" value="Orc1/Cdc6_arc"/>
</dbReference>
<dbReference type="SUPFAM" id="SSF52540">
    <property type="entry name" value="P-loop containing nucleoside triphosphate hydrolases"/>
    <property type="match status" value="1"/>
</dbReference>
<evidence type="ECO:0000313" key="8">
    <source>
        <dbReference type="EMBL" id="TQS84317.1"/>
    </source>
</evidence>
<feature type="binding site" evidence="5">
    <location>
        <position position="215"/>
    </location>
    <ligand>
        <name>ATP</name>
        <dbReference type="ChEBI" id="CHEBI:30616"/>
    </ligand>
</feature>
<dbReference type="InterPro" id="IPR055237">
    <property type="entry name" value="Cdc6_lid"/>
</dbReference>
<evidence type="ECO:0000256" key="2">
    <source>
        <dbReference type="ARBA" id="ARBA00022705"/>
    </source>
</evidence>
<dbReference type="InterPro" id="IPR036388">
    <property type="entry name" value="WH-like_DNA-bd_sf"/>
</dbReference>
<dbReference type="Pfam" id="PF09079">
    <property type="entry name" value="WHD_Cdc6"/>
    <property type="match status" value="1"/>
</dbReference>
<dbReference type="CDD" id="cd00009">
    <property type="entry name" value="AAA"/>
    <property type="match status" value="1"/>
</dbReference>
<name>A0A8J8PI93_9ARCH</name>
<gene>
    <name evidence="8" type="ORF">A3207_05615</name>
</gene>
<dbReference type="Pfam" id="PF22703">
    <property type="entry name" value="Cdc6_lid"/>
    <property type="match status" value="1"/>
</dbReference>
<evidence type="ECO:0000256" key="4">
    <source>
        <dbReference type="ARBA" id="ARBA00022840"/>
    </source>
</evidence>
<evidence type="ECO:0000313" key="9">
    <source>
        <dbReference type="Proteomes" id="UP000752814"/>
    </source>
</evidence>
<accession>A0A8J8PI93</accession>
<dbReference type="SMART" id="SM00382">
    <property type="entry name" value="AAA"/>
    <property type="match status" value="1"/>
</dbReference>
<dbReference type="GO" id="GO:0051301">
    <property type="term" value="P:cell division"/>
    <property type="evidence" value="ECO:0007669"/>
    <property type="project" value="UniProtKB-KW"/>
</dbReference>
<feature type="domain" description="AAA+ ATPase" evidence="6">
    <location>
        <begin position="57"/>
        <end position="216"/>
    </location>
</feature>
<dbReference type="HAMAP" id="MF_01407">
    <property type="entry name" value="ORC1_type_DNA_replic_protein"/>
    <property type="match status" value="1"/>
</dbReference>
<feature type="binding site" evidence="5">
    <location>
        <begin position="69"/>
        <end position="73"/>
    </location>
    <ligand>
        <name>ATP</name>
        <dbReference type="ChEBI" id="CHEBI:30616"/>
    </ligand>
</feature>
<proteinExistence type="inferred from homology"/>
<comment type="similarity">
    <text evidence="1 5">Belongs to the CDC6/cdc18 family.</text>
</comment>
<evidence type="ECO:0000256" key="5">
    <source>
        <dbReference type="HAMAP-Rule" id="MF_01407"/>
    </source>
</evidence>
<dbReference type="PANTHER" id="PTHR10763:SF22">
    <property type="entry name" value="ORC1-TYPE DNA REPLICATION PROTEIN"/>
    <property type="match status" value="1"/>
</dbReference>
<dbReference type="AlphaFoldDB" id="A0A8J8PI93"/>
<keyword evidence="8" id="KW-0132">Cell division</keyword>
<reference evidence="8" key="1">
    <citation type="submission" date="2016-03" db="EMBL/GenBank/DDBJ databases">
        <authorList>
            <person name="Borrel G."/>
            <person name="Mccann A."/>
            <person name="O'Toole P.W."/>
        </authorList>
    </citation>
    <scope>NUCLEOTIDE SEQUENCE</scope>
    <source>
        <strain evidence="8">183</strain>
    </source>
</reference>
<evidence type="ECO:0000259" key="6">
    <source>
        <dbReference type="SMART" id="SM00382"/>
    </source>
</evidence>
<dbReference type="NCBIfam" id="TIGR02928">
    <property type="entry name" value="orc1/cdc6 family replication initiation protein"/>
    <property type="match status" value="1"/>
</dbReference>
<dbReference type="InterPro" id="IPR049945">
    <property type="entry name" value="AAA_22"/>
</dbReference>
<comment type="function">
    <text evidence="5">Involved in regulation of DNA replication.</text>
</comment>
<dbReference type="InterPro" id="IPR003593">
    <property type="entry name" value="AAA+_ATPase"/>
</dbReference>
<dbReference type="Gene3D" id="3.40.50.300">
    <property type="entry name" value="P-loop containing nucleotide triphosphate hydrolases"/>
    <property type="match status" value="1"/>
</dbReference>
<dbReference type="InterPro" id="IPR036390">
    <property type="entry name" value="WH_DNA-bd_sf"/>
</dbReference>
<organism evidence="8 9">
    <name type="scientific">Candidatus Methanomassiliicoccus intestinalis</name>
    <dbReference type="NCBI Taxonomy" id="1406512"/>
    <lineage>
        <taxon>Archaea</taxon>
        <taxon>Methanobacteriati</taxon>
        <taxon>Thermoplasmatota</taxon>
        <taxon>Thermoplasmata</taxon>
        <taxon>Methanomassiliicoccales</taxon>
        <taxon>Methanomassiliicoccaceae</taxon>
        <taxon>Methanomassiliicoccus</taxon>
    </lineage>
</organism>
<evidence type="ECO:0000256" key="1">
    <source>
        <dbReference type="ARBA" id="ARBA00006184"/>
    </source>
</evidence>
<evidence type="ECO:0000259" key="7">
    <source>
        <dbReference type="SMART" id="SM01074"/>
    </source>
</evidence>
<dbReference type="RefSeq" id="WP_400195284.1">
    <property type="nucleotide sequence ID" value="NZ_CAYAYE010000032.1"/>
</dbReference>
<dbReference type="Gene3D" id="1.10.10.10">
    <property type="entry name" value="Winged helix-like DNA-binding domain superfamily/Winged helix DNA-binding domain"/>
    <property type="match status" value="1"/>
</dbReference>
<dbReference type="FunFam" id="1.10.8.60:FF:000073">
    <property type="entry name" value="ORC1-type DNA replication protein"/>
    <property type="match status" value="1"/>
</dbReference>